<evidence type="ECO:0000256" key="1">
    <source>
        <dbReference type="SAM" id="MobiDB-lite"/>
    </source>
</evidence>
<feature type="compositionally biased region" description="Basic residues" evidence="1">
    <location>
        <begin position="23"/>
        <end position="39"/>
    </location>
</feature>
<dbReference type="Proteomes" id="UP000325558">
    <property type="component" value="Unassembled WGS sequence"/>
</dbReference>
<dbReference type="AlphaFoldDB" id="A0A5N6XXG0"/>
<dbReference type="InterPro" id="IPR004827">
    <property type="entry name" value="bZIP"/>
</dbReference>
<reference evidence="3" key="1">
    <citation type="submission" date="2019-04" db="EMBL/GenBank/DDBJ databases">
        <title>Friends and foes A comparative genomics study of 23 Aspergillus species from section Flavi.</title>
        <authorList>
            <consortium name="DOE Joint Genome Institute"/>
            <person name="Kjaerbolling I."/>
            <person name="Vesth T."/>
            <person name="Frisvad J.C."/>
            <person name="Nybo J.L."/>
            <person name="Theobald S."/>
            <person name="Kildgaard S."/>
            <person name="Isbrandt T."/>
            <person name="Kuo A."/>
            <person name="Sato A."/>
            <person name="Lyhne E.K."/>
            <person name="Kogle M.E."/>
            <person name="Wiebenga A."/>
            <person name="Kun R.S."/>
            <person name="Lubbers R.J."/>
            <person name="Makela M.R."/>
            <person name="Barry K."/>
            <person name="Chovatia M."/>
            <person name="Clum A."/>
            <person name="Daum C."/>
            <person name="Haridas S."/>
            <person name="He G."/>
            <person name="LaButti K."/>
            <person name="Lipzen A."/>
            <person name="Mondo S."/>
            <person name="Riley R."/>
            <person name="Salamov A."/>
            <person name="Simmons B.A."/>
            <person name="Magnuson J.K."/>
            <person name="Henrissat B."/>
            <person name="Mortensen U.H."/>
            <person name="Larsen T.O."/>
            <person name="Devries R.P."/>
            <person name="Grigoriev I.V."/>
            <person name="Machida M."/>
            <person name="Baker S.E."/>
            <person name="Andersen M.R."/>
        </authorList>
    </citation>
    <scope>NUCLEOTIDE SEQUENCE</scope>
    <source>
        <strain evidence="3">CBS 117612</strain>
    </source>
</reference>
<name>A0A5N6XXG0_9EURO</name>
<feature type="region of interest" description="Disordered" evidence="1">
    <location>
        <begin position="1"/>
        <end position="39"/>
    </location>
</feature>
<sequence length="267" mass="29654">MEGDSVSGLKSSTADDVRNSVNPRRRLQNRIAQRKFREKAKARKQCLLQSSQESTSMLAGNPTIEAQCGTEQNPRGISLRHSSVSETPIWDQCVSAQDLGPDNSSKPDLYPPIDCPNLDGEVGSGSRTIVPQVFETKSQPSQYRWDLGCPRGRSFVGQKETHSSNNADLGKPVPSNIDENELKSEMNAVATIQKQRARLCSEGKQLIELWEELYELAALLEIFPVDSDFARLLSEMKKRFLLLFQMSAALPMSRGHSSADSHATYNI</sequence>
<dbReference type="GO" id="GO:0003700">
    <property type="term" value="F:DNA-binding transcription factor activity"/>
    <property type="evidence" value="ECO:0007669"/>
    <property type="project" value="InterPro"/>
</dbReference>
<evidence type="ECO:0000313" key="3">
    <source>
        <dbReference type="EMBL" id="KAE8336290.1"/>
    </source>
</evidence>
<dbReference type="OrthoDB" id="10418253at2759"/>
<dbReference type="SUPFAM" id="SSF57959">
    <property type="entry name" value="Leucine zipper domain"/>
    <property type="match status" value="1"/>
</dbReference>
<gene>
    <name evidence="3" type="ORF">BDV24DRAFT_168430</name>
</gene>
<protein>
    <recommendedName>
        <fullName evidence="2">BZIP domain-containing protein</fullName>
    </recommendedName>
</protein>
<dbReference type="EMBL" id="ML737198">
    <property type="protein sequence ID" value="KAE8336290.1"/>
    <property type="molecule type" value="Genomic_DNA"/>
</dbReference>
<evidence type="ECO:0000259" key="2">
    <source>
        <dbReference type="PROSITE" id="PS00036"/>
    </source>
</evidence>
<dbReference type="PROSITE" id="PS00036">
    <property type="entry name" value="BZIP_BASIC"/>
    <property type="match status" value="1"/>
</dbReference>
<feature type="domain" description="BZIP" evidence="2">
    <location>
        <begin position="24"/>
        <end position="39"/>
    </location>
</feature>
<proteinExistence type="predicted"/>
<accession>A0A5N6XXG0</accession>
<dbReference type="CDD" id="cd14688">
    <property type="entry name" value="bZIP_YAP"/>
    <property type="match status" value="1"/>
</dbReference>
<dbReference type="InterPro" id="IPR046347">
    <property type="entry name" value="bZIP_sf"/>
</dbReference>
<organism evidence="3">
    <name type="scientific">Aspergillus arachidicola</name>
    <dbReference type="NCBI Taxonomy" id="656916"/>
    <lineage>
        <taxon>Eukaryota</taxon>
        <taxon>Fungi</taxon>
        <taxon>Dikarya</taxon>
        <taxon>Ascomycota</taxon>
        <taxon>Pezizomycotina</taxon>
        <taxon>Eurotiomycetes</taxon>
        <taxon>Eurotiomycetidae</taxon>
        <taxon>Eurotiales</taxon>
        <taxon>Aspergillaceae</taxon>
        <taxon>Aspergillus</taxon>
        <taxon>Aspergillus subgen. Circumdati</taxon>
    </lineage>
</organism>